<dbReference type="EC" id="3.2.1.35" evidence="10"/>
<dbReference type="EMBL" id="JAGXEW010000024">
    <property type="protein sequence ID" value="KAK1158651.1"/>
    <property type="molecule type" value="Genomic_DNA"/>
</dbReference>
<dbReference type="InterPro" id="IPR013785">
    <property type="entry name" value="Aldolase_TIM"/>
</dbReference>
<reference evidence="12" key="1">
    <citation type="submission" date="2022-02" db="EMBL/GenBank/DDBJ databases">
        <title>Atlantic sturgeon de novo genome assembly.</title>
        <authorList>
            <person name="Stock M."/>
            <person name="Klopp C."/>
            <person name="Guiguen Y."/>
            <person name="Cabau C."/>
            <person name="Parinello H."/>
            <person name="Santidrian Yebra-Pimentel E."/>
            <person name="Kuhl H."/>
            <person name="Dirks R.P."/>
            <person name="Guessner J."/>
            <person name="Wuertz S."/>
            <person name="Du K."/>
            <person name="Schartl M."/>
        </authorList>
    </citation>
    <scope>NUCLEOTIDE SEQUENCE</scope>
    <source>
        <strain evidence="12">STURGEONOMICS-FGT-2020</strain>
        <tissue evidence="12">Whole blood</tissue>
    </source>
</reference>
<dbReference type="SUPFAM" id="SSF51445">
    <property type="entry name" value="(Trans)glycosidases"/>
    <property type="match status" value="1"/>
</dbReference>
<dbReference type="PRINTS" id="PR00846">
    <property type="entry name" value="GLHYDRLASE56"/>
</dbReference>
<comment type="catalytic activity">
    <reaction evidence="1 10">
        <text>Random hydrolysis of (1-&gt;4)-linkages between N-acetyl-beta-D-glucosamine and D-glucuronate residues in hyaluronate.</text>
        <dbReference type="EC" id="3.2.1.35"/>
    </reaction>
</comment>
<dbReference type="AlphaFoldDB" id="A0AAD8CXQ9"/>
<evidence type="ECO:0000256" key="10">
    <source>
        <dbReference type="RuleBase" id="RU610713"/>
    </source>
</evidence>
<feature type="glycosylation site" description="N-linked (GlcNAc...) asparagine" evidence="8">
    <location>
        <position position="353"/>
    </location>
</feature>
<keyword evidence="13" id="KW-1185">Reference proteome</keyword>
<proteinExistence type="inferred from homology"/>
<keyword evidence="5 10" id="KW-0326">Glycosidase</keyword>
<feature type="disulfide bond" evidence="9">
    <location>
        <begin position="361"/>
        <end position="372"/>
    </location>
</feature>
<accession>A0AAD8CXQ9</accession>
<comment type="similarity">
    <text evidence="2 6 10">Belongs to the glycosyl hydrolase 56 family.</text>
</comment>
<evidence type="ECO:0000256" key="3">
    <source>
        <dbReference type="ARBA" id="ARBA00022801"/>
    </source>
</evidence>
<feature type="disulfide bond" evidence="9">
    <location>
        <begin position="53"/>
        <end position="336"/>
    </location>
</feature>
<dbReference type="PANTHER" id="PTHR11769">
    <property type="entry name" value="HYALURONIDASE"/>
    <property type="match status" value="1"/>
</dbReference>
<dbReference type="InterPro" id="IPR017853">
    <property type="entry name" value="GH"/>
</dbReference>
<evidence type="ECO:0000313" key="12">
    <source>
        <dbReference type="EMBL" id="KAK1158651.1"/>
    </source>
</evidence>
<keyword evidence="4 9" id="KW-1015">Disulfide bond</keyword>
<organism evidence="12 13">
    <name type="scientific">Acipenser oxyrinchus oxyrinchus</name>
    <dbReference type="NCBI Taxonomy" id="40147"/>
    <lineage>
        <taxon>Eukaryota</taxon>
        <taxon>Metazoa</taxon>
        <taxon>Chordata</taxon>
        <taxon>Craniata</taxon>
        <taxon>Vertebrata</taxon>
        <taxon>Euteleostomi</taxon>
        <taxon>Actinopterygii</taxon>
        <taxon>Chondrostei</taxon>
        <taxon>Acipenseriformes</taxon>
        <taxon>Acipenseridae</taxon>
        <taxon>Acipenser</taxon>
    </lineage>
</organism>
<sequence length="502" mass="55150">MAIVVFERPGLHRVVLLCLTLLSPESGALKPARAPLLPGQPFLVLWGIPDALCHERPDPSSFDLVTDAEGALNGGGVTMFYEDSLGLYPYFDSQNRAVAGGLPQQTNLEMHLLKSESDILSAIPALEYRGLAVIRWEEWWPQWSRNRAKKEIYQEQSRGLLQQFFPDWSQAELDQWAQVDFEAAAQAVLLETLQNARTLRPNGLWGFHPYPDCHISPSHTGRCPATEMALNDELLWLWKKSSGLYPSLQLDKALSGTEGTRLYTSNQIREALRMGALAGGAHDLPVFPFVRSVYTATNSFLSQADLVYSIGESAAMGAAGIVIWEKFFPTQNQRGCWDLADFVRRTLGPYAVNVTTAARLCGEALCGSRGRCVRKDLAKPVYLHLPPASYQLLPDTNMSRGGGGVTAQGQLQPGDLEAWRERFECQWFQGMEEGPPADDGVAVKTAVNTGVKTEVNRGVGTGVKAKPTPASNSPDSIKMPVVLITSLTVIATHWLRETSSVI</sequence>
<evidence type="ECO:0000256" key="1">
    <source>
        <dbReference type="ARBA" id="ARBA00000251"/>
    </source>
</evidence>
<evidence type="ECO:0000256" key="9">
    <source>
        <dbReference type="PIRSR" id="PIRSR038193-3"/>
    </source>
</evidence>
<evidence type="ECO:0000313" key="13">
    <source>
        <dbReference type="Proteomes" id="UP001230051"/>
    </source>
</evidence>
<feature type="disulfide bond" evidence="9">
    <location>
        <begin position="213"/>
        <end position="223"/>
    </location>
</feature>
<dbReference type="PANTHER" id="PTHR11769:SF36">
    <property type="entry name" value="HYALURONIDASE"/>
    <property type="match status" value="1"/>
</dbReference>
<keyword evidence="3 10" id="KW-0378">Hydrolase</keyword>
<evidence type="ECO:0000256" key="2">
    <source>
        <dbReference type="ARBA" id="ARBA00008871"/>
    </source>
</evidence>
<dbReference type="GO" id="GO:0030214">
    <property type="term" value="P:hyaluronan catabolic process"/>
    <property type="evidence" value="ECO:0007669"/>
    <property type="project" value="TreeGrafter"/>
</dbReference>
<feature type="chain" id="PRO_5042216275" description="Hyaluronidase" evidence="11">
    <location>
        <begin position="29"/>
        <end position="502"/>
    </location>
</feature>
<feature type="active site" description="Proton donor" evidence="7">
    <location>
        <position position="137"/>
    </location>
</feature>
<dbReference type="FunFam" id="3.20.20.70:FF:000065">
    <property type="entry name" value="Hyaluronidase"/>
    <property type="match status" value="1"/>
</dbReference>
<feature type="signal peptide" evidence="11">
    <location>
        <begin position="1"/>
        <end position="28"/>
    </location>
</feature>
<dbReference type="Proteomes" id="UP001230051">
    <property type="component" value="Unassembled WGS sequence"/>
</dbReference>
<dbReference type="Pfam" id="PF01630">
    <property type="entry name" value="Glyco_hydro_56"/>
    <property type="match status" value="1"/>
</dbReference>
<evidence type="ECO:0000256" key="11">
    <source>
        <dbReference type="SAM" id="SignalP"/>
    </source>
</evidence>
<dbReference type="GO" id="GO:0031410">
    <property type="term" value="C:cytoplasmic vesicle"/>
    <property type="evidence" value="ECO:0007669"/>
    <property type="project" value="TreeGrafter"/>
</dbReference>
<evidence type="ECO:0000256" key="4">
    <source>
        <dbReference type="ARBA" id="ARBA00023157"/>
    </source>
</evidence>
<evidence type="ECO:0000256" key="5">
    <source>
        <dbReference type="ARBA" id="ARBA00023295"/>
    </source>
</evidence>
<feature type="disulfide bond" evidence="9">
    <location>
        <begin position="366"/>
        <end position="425"/>
    </location>
</feature>
<evidence type="ECO:0000256" key="6">
    <source>
        <dbReference type="PIRNR" id="PIRNR038193"/>
    </source>
</evidence>
<evidence type="ECO:0000256" key="8">
    <source>
        <dbReference type="PIRSR" id="PIRSR038193-2"/>
    </source>
</evidence>
<keyword evidence="11" id="KW-0732">Signal</keyword>
<gene>
    <name evidence="12" type="primary">HYAL1</name>
    <name evidence="12" type="ORF">AOXY_G23665</name>
</gene>
<dbReference type="PIRSF" id="PIRSF038193">
    <property type="entry name" value="Hyaluronidase"/>
    <property type="match status" value="1"/>
</dbReference>
<dbReference type="GO" id="GO:0005975">
    <property type="term" value="P:carbohydrate metabolic process"/>
    <property type="evidence" value="ECO:0007669"/>
    <property type="project" value="UniProtKB-UniRule"/>
</dbReference>
<protein>
    <recommendedName>
        <fullName evidence="10">Hyaluronidase</fullName>
        <ecNumber evidence="10">3.2.1.35</ecNumber>
    </recommendedName>
</protein>
<dbReference type="Gene3D" id="3.20.20.70">
    <property type="entry name" value="Aldolase class I"/>
    <property type="match status" value="1"/>
</dbReference>
<dbReference type="GO" id="GO:0004415">
    <property type="term" value="F:hyalurononglucosaminidase activity"/>
    <property type="evidence" value="ECO:0007669"/>
    <property type="project" value="UniProtKB-UniRule"/>
</dbReference>
<evidence type="ECO:0000256" key="7">
    <source>
        <dbReference type="PIRSR" id="PIRSR038193-1"/>
    </source>
</evidence>
<name>A0AAD8CXQ9_ACIOX</name>
<comment type="caution">
    <text evidence="12">The sequence shown here is derived from an EMBL/GenBank/DDBJ whole genome shotgun (WGS) entry which is preliminary data.</text>
</comment>
<dbReference type="InterPro" id="IPR018155">
    <property type="entry name" value="Hyaluronidase"/>
</dbReference>